<dbReference type="InterPro" id="IPR007717">
    <property type="entry name" value="NPL4_C"/>
</dbReference>
<dbReference type="EMBL" id="HACM01004786">
    <property type="protein sequence ID" value="CRZ05228.1"/>
    <property type="molecule type" value="Transcribed_RNA"/>
</dbReference>
<accession>A0A0H5QTA0</accession>
<dbReference type="PANTHER" id="PTHR12710">
    <property type="entry name" value="NUCLEAR PROTEIN LOCALIZATION 4"/>
    <property type="match status" value="1"/>
</dbReference>
<evidence type="ECO:0000256" key="1">
    <source>
        <dbReference type="ARBA" id="ARBA00011025"/>
    </source>
</evidence>
<dbReference type="GO" id="GO:0031625">
    <property type="term" value="F:ubiquitin protein ligase binding"/>
    <property type="evidence" value="ECO:0007669"/>
    <property type="project" value="TreeGrafter"/>
</dbReference>
<organism evidence="3">
    <name type="scientific">Spongospora subterranea</name>
    <dbReference type="NCBI Taxonomy" id="70186"/>
    <lineage>
        <taxon>Eukaryota</taxon>
        <taxon>Sar</taxon>
        <taxon>Rhizaria</taxon>
        <taxon>Endomyxa</taxon>
        <taxon>Phytomyxea</taxon>
        <taxon>Plasmodiophorida</taxon>
        <taxon>Plasmodiophoridae</taxon>
        <taxon>Spongospora</taxon>
    </lineage>
</organism>
<evidence type="ECO:0000313" key="3">
    <source>
        <dbReference type="EMBL" id="CRZ05228.1"/>
    </source>
</evidence>
<dbReference type="InterPro" id="IPR007716">
    <property type="entry name" value="NPL4_Zn-bd_put"/>
</dbReference>
<dbReference type="InterPro" id="IPR024682">
    <property type="entry name" value="Npl4_Ub-like_dom"/>
</dbReference>
<sequence length="531" mass="58937">MIVRVQSASGQKRVEVGSVSTSWGELLELISVKFDFPVGKFRISRRPLHNPEWVNVDPKLALGSIGIEHGTMVYLAPDDDVVVESGPVFKLTPKCQHNIKARCLHCLAPADPDAPLASWLCNHPPTAFCPKCLPPEEVVESSPANHEKEDPDKPFKVDIIPYAQFMAEKRALCKFKHHLSTVCHSCAPPEMISYAGKSRCDGGHRPWPLGICGKCAPSNAVLHLQSYRRCDGISFKDVAAGERFISTWSANPGIQRAAILFGRFIDEPTETGNIGAIRAEVEGIYIPPQEGLPDGVRLLRDPHEASNLKVAAELGLEPVGWAITTLPRSGKEYGGEVFLSGREVRQAARFQLKFSDNLNHSRFVTMVIQYNNQGNIEPKAYQISDQGVAMERDGLIEEGSAVGFLRPKTAKKGDFLSSIIFKNKTVTPDKDFLPDELLVKVIPMKPFNPQPMFKYLHFPFNGTDVHFTAHVQVHRNEPIHVQFSDFLLLLFLPQVMEESLALEIVRSVKAGAPPPANVQARIDYALKKYVQ</sequence>
<dbReference type="GO" id="GO:0043130">
    <property type="term" value="F:ubiquitin binding"/>
    <property type="evidence" value="ECO:0007669"/>
    <property type="project" value="TreeGrafter"/>
</dbReference>
<dbReference type="PROSITE" id="PS50249">
    <property type="entry name" value="MPN"/>
    <property type="match status" value="1"/>
</dbReference>
<dbReference type="CDD" id="cd08061">
    <property type="entry name" value="MPN_NPL4"/>
    <property type="match status" value="1"/>
</dbReference>
<dbReference type="Gene3D" id="3.10.20.90">
    <property type="entry name" value="Phosphatidylinositol 3-kinase Catalytic Subunit, Chain A, domain 1"/>
    <property type="match status" value="1"/>
</dbReference>
<name>A0A0H5QTA0_9EUKA</name>
<dbReference type="Pfam" id="PF05021">
    <property type="entry name" value="NPL4"/>
    <property type="match status" value="1"/>
</dbReference>
<dbReference type="AlphaFoldDB" id="A0A0H5QTA0"/>
<dbReference type="CDD" id="cd17055">
    <property type="entry name" value="Ubl_AtNPL4_like"/>
    <property type="match status" value="1"/>
</dbReference>
<dbReference type="Pfam" id="PF11543">
    <property type="entry name" value="UN_NPL4"/>
    <property type="match status" value="1"/>
</dbReference>
<dbReference type="Pfam" id="PF05020">
    <property type="entry name" value="zf-NPL4"/>
    <property type="match status" value="1"/>
</dbReference>
<protein>
    <recommendedName>
        <fullName evidence="2">MPN domain-containing protein</fullName>
    </recommendedName>
</protein>
<dbReference type="InterPro" id="IPR037518">
    <property type="entry name" value="MPN"/>
</dbReference>
<dbReference type="PANTHER" id="PTHR12710:SF0">
    <property type="entry name" value="NUCLEAR PROTEIN LOCALIZATION PROTEIN 4 HOMOLOG"/>
    <property type="match status" value="1"/>
</dbReference>
<comment type="similarity">
    <text evidence="1">Belongs to the NPL4 family.</text>
</comment>
<evidence type="ECO:0000259" key="2">
    <source>
        <dbReference type="PROSITE" id="PS50249"/>
    </source>
</evidence>
<dbReference type="GO" id="GO:0006511">
    <property type="term" value="P:ubiquitin-dependent protein catabolic process"/>
    <property type="evidence" value="ECO:0007669"/>
    <property type="project" value="InterPro"/>
</dbReference>
<dbReference type="Gene3D" id="3.40.140.10">
    <property type="entry name" value="Cytidine Deaminase, domain 2"/>
    <property type="match status" value="1"/>
</dbReference>
<reference evidence="3" key="1">
    <citation type="submission" date="2015-04" db="EMBL/GenBank/DDBJ databases">
        <title>The genome sequence of the plant pathogenic Rhizarian Plasmodiophora brassicae reveals insights in its biotrophic life cycle and the origin of chitin synthesis.</title>
        <authorList>
            <person name="Schwelm A."/>
            <person name="Fogelqvist J."/>
            <person name="Knaust A."/>
            <person name="Julke S."/>
            <person name="Lilja T."/>
            <person name="Dhandapani V."/>
            <person name="Bonilla-Rosso G."/>
            <person name="Karlsson M."/>
            <person name="Shevchenko A."/>
            <person name="Choi S.R."/>
            <person name="Kim H.G."/>
            <person name="Park J.Y."/>
            <person name="Lim Y.P."/>
            <person name="Ludwig-Muller J."/>
            <person name="Dixelius C."/>
        </authorList>
    </citation>
    <scope>NUCLEOTIDE SEQUENCE</scope>
    <source>
        <tissue evidence="3">Potato root galls</tissue>
    </source>
</reference>
<proteinExistence type="inferred from homology"/>
<dbReference type="GO" id="GO:0005634">
    <property type="term" value="C:nucleus"/>
    <property type="evidence" value="ECO:0007669"/>
    <property type="project" value="TreeGrafter"/>
</dbReference>
<dbReference type="InterPro" id="IPR029071">
    <property type="entry name" value="Ubiquitin-like_domsf"/>
</dbReference>
<feature type="domain" description="MPN" evidence="2">
    <location>
        <begin position="233"/>
        <end position="387"/>
    </location>
</feature>
<dbReference type="InterPro" id="IPR016563">
    <property type="entry name" value="Npl4"/>
</dbReference>
<dbReference type="SUPFAM" id="SSF54236">
    <property type="entry name" value="Ubiquitin-like"/>
    <property type="match status" value="1"/>
</dbReference>